<evidence type="ECO:0000313" key="2">
    <source>
        <dbReference type="EMBL" id="MEC3876078.1"/>
    </source>
</evidence>
<sequence length="135" mass="15903">MKIISKLTVLLLFAFSFKVHAQLDTLNYVKQFETNKAQYINKPFSYLLSQITQIQPTSHWADSPPQNKTIVKSSQFLFCNMKYIGNRVVVLTIIWQDPFPKSDVKYLQNKNGYYFTNEEKTFYANKIVKDILVYK</sequence>
<proteinExistence type="predicted"/>
<feature type="chain" id="PRO_5046512211" evidence="1">
    <location>
        <begin position="22"/>
        <end position="135"/>
    </location>
</feature>
<dbReference type="EMBL" id="JAYLAA010000038">
    <property type="protein sequence ID" value="MEC3876078.1"/>
    <property type="molecule type" value="Genomic_DNA"/>
</dbReference>
<dbReference type="RefSeq" id="WP_326320877.1">
    <property type="nucleotide sequence ID" value="NZ_JAYLAA010000038.1"/>
</dbReference>
<feature type="signal peptide" evidence="1">
    <location>
        <begin position="1"/>
        <end position="21"/>
    </location>
</feature>
<dbReference type="Proteomes" id="UP001348397">
    <property type="component" value="Unassembled WGS sequence"/>
</dbReference>
<keyword evidence="1" id="KW-0732">Signal</keyword>
<comment type="caution">
    <text evidence="2">The sequence shown here is derived from an EMBL/GenBank/DDBJ whole genome shotgun (WGS) entry which is preliminary data.</text>
</comment>
<accession>A0ABU6HT49</accession>
<evidence type="ECO:0000256" key="1">
    <source>
        <dbReference type="SAM" id="SignalP"/>
    </source>
</evidence>
<name>A0ABU6HT49_9FLAO</name>
<protein>
    <submittedName>
        <fullName evidence="2">Uncharacterized protein</fullName>
    </submittedName>
</protein>
<organism evidence="2 3">
    <name type="scientific">Chryseobacterium salviniae</name>
    <dbReference type="NCBI Taxonomy" id="3101750"/>
    <lineage>
        <taxon>Bacteria</taxon>
        <taxon>Pseudomonadati</taxon>
        <taxon>Bacteroidota</taxon>
        <taxon>Flavobacteriia</taxon>
        <taxon>Flavobacteriales</taxon>
        <taxon>Weeksellaceae</taxon>
        <taxon>Chryseobacterium group</taxon>
        <taxon>Chryseobacterium</taxon>
    </lineage>
</organism>
<reference evidence="2 3" key="1">
    <citation type="submission" date="2024-01" db="EMBL/GenBank/DDBJ databases">
        <title>Chryseobacterium sp. T9W2-O.</title>
        <authorList>
            <person name="Maltman C."/>
        </authorList>
    </citation>
    <scope>NUCLEOTIDE SEQUENCE [LARGE SCALE GENOMIC DNA]</scope>
    <source>
        <strain evidence="2 3">T9W2-O</strain>
    </source>
</reference>
<keyword evidence="3" id="KW-1185">Reference proteome</keyword>
<evidence type="ECO:0000313" key="3">
    <source>
        <dbReference type="Proteomes" id="UP001348397"/>
    </source>
</evidence>
<gene>
    <name evidence="2" type="ORF">SOP96_10175</name>
</gene>